<feature type="transmembrane region" description="Helical" evidence="7">
    <location>
        <begin position="190"/>
        <end position="210"/>
    </location>
</feature>
<sequence>MRGLRRALALALLVPSALAKLDISGARAVVTGNNGAEKAYAIENGKWSEPVALSPAATLKLTFTVTDGGSGVAPQQAFIVFRDTQDDEAAPVTLQLGAKPTGKTTYYMDTSKIPSQLAHTSGALEASLVLSHNGEGYKTTLGALSLPESSLLEKPAAPTIGNGIAFAPQPEITHTFRPDEKEIPVIKASLGAFAVMAPWMTLLALVGAVWPSFTVKTPPTMMYAWFACLVALEALILRYWIGLRLYQLLPPFIVLGAITAYVGTVALRAARVERLKAGGTP</sequence>
<keyword evidence="4" id="KW-0256">Endoplasmic reticulum</keyword>
<evidence type="ECO:0000256" key="4">
    <source>
        <dbReference type="ARBA" id="ARBA00022824"/>
    </source>
</evidence>
<keyword evidence="3 8" id="KW-0732">Signal</keyword>
<dbReference type="RefSeq" id="XP_018279273.1">
    <property type="nucleotide sequence ID" value="XM_018422983.1"/>
</dbReference>
<evidence type="ECO:0000256" key="8">
    <source>
        <dbReference type="SAM" id="SignalP"/>
    </source>
</evidence>
<dbReference type="UniPathway" id="UPA00378"/>
<dbReference type="PANTHER" id="PTHR12640">
    <property type="entry name" value="RIBOPHORIN II"/>
    <property type="match status" value="1"/>
</dbReference>
<evidence type="ECO:0000259" key="9">
    <source>
        <dbReference type="Pfam" id="PF25147"/>
    </source>
</evidence>
<accession>A0A0J0XP04</accession>
<feature type="transmembrane region" description="Helical" evidence="7">
    <location>
        <begin position="247"/>
        <end position="267"/>
    </location>
</feature>
<dbReference type="OrthoDB" id="432292at2759"/>
<evidence type="ECO:0000256" key="1">
    <source>
        <dbReference type="ARBA" id="ARBA00004477"/>
    </source>
</evidence>
<dbReference type="AlphaFoldDB" id="A0A0J0XP04"/>
<proteinExistence type="predicted"/>
<dbReference type="STRING" id="879819.A0A0J0XP04"/>
<evidence type="ECO:0000313" key="11">
    <source>
        <dbReference type="Proteomes" id="UP000053611"/>
    </source>
</evidence>
<keyword evidence="6 7" id="KW-0472">Membrane</keyword>
<keyword evidence="11" id="KW-1185">Reference proteome</keyword>
<dbReference type="InterPro" id="IPR056790">
    <property type="entry name" value="Ribophorin_II_C"/>
</dbReference>
<gene>
    <name evidence="10" type="ORF">CC85DRAFT_285124</name>
</gene>
<evidence type="ECO:0000256" key="5">
    <source>
        <dbReference type="ARBA" id="ARBA00022989"/>
    </source>
</evidence>
<name>A0A0J0XP04_9TREE</name>
<feature type="chain" id="PRO_5044259792" description="Ribophorin II C-terminal domain-containing protein" evidence="8">
    <location>
        <begin position="20"/>
        <end position="281"/>
    </location>
</feature>
<dbReference type="EMBL" id="KQ087201">
    <property type="protein sequence ID" value="KLT42782.1"/>
    <property type="molecule type" value="Genomic_DNA"/>
</dbReference>
<evidence type="ECO:0000313" key="10">
    <source>
        <dbReference type="EMBL" id="KLT42782.1"/>
    </source>
</evidence>
<feature type="transmembrane region" description="Helical" evidence="7">
    <location>
        <begin position="222"/>
        <end position="241"/>
    </location>
</feature>
<organism evidence="10 11">
    <name type="scientific">Cutaneotrichosporon oleaginosum</name>
    <dbReference type="NCBI Taxonomy" id="879819"/>
    <lineage>
        <taxon>Eukaryota</taxon>
        <taxon>Fungi</taxon>
        <taxon>Dikarya</taxon>
        <taxon>Basidiomycota</taxon>
        <taxon>Agaricomycotina</taxon>
        <taxon>Tremellomycetes</taxon>
        <taxon>Trichosporonales</taxon>
        <taxon>Trichosporonaceae</taxon>
        <taxon>Cutaneotrichosporon</taxon>
    </lineage>
</organism>
<dbReference type="PANTHER" id="PTHR12640:SF0">
    <property type="entry name" value="DOLICHYL-DIPHOSPHOOLIGOSACCHARIDE--PROTEIN GLYCOSYLTRANSFERASE SUBUNIT 2"/>
    <property type="match status" value="1"/>
</dbReference>
<dbReference type="GO" id="GO:0008250">
    <property type="term" value="C:oligosaccharyltransferase complex"/>
    <property type="evidence" value="ECO:0007669"/>
    <property type="project" value="InterPro"/>
</dbReference>
<feature type="domain" description="Ribophorin II C-terminal" evidence="9">
    <location>
        <begin position="176"/>
        <end position="273"/>
    </location>
</feature>
<dbReference type="GeneID" id="28983586"/>
<keyword evidence="2 7" id="KW-0812">Transmembrane</keyword>
<dbReference type="InterPro" id="IPR008814">
    <property type="entry name" value="Swp1"/>
</dbReference>
<protein>
    <recommendedName>
        <fullName evidence="9">Ribophorin II C-terminal domain-containing protein</fullName>
    </recommendedName>
</protein>
<evidence type="ECO:0000256" key="2">
    <source>
        <dbReference type="ARBA" id="ARBA00022692"/>
    </source>
</evidence>
<evidence type="ECO:0000256" key="6">
    <source>
        <dbReference type="ARBA" id="ARBA00023136"/>
    </source>
</evidence>
<evidence type="ECO:0000256" key="7">
    <source>
        <dbReference type="SAM" id="Phobius"/>
    </source>
</evidence>
<comment type="subcellular location">
    <subcellularLocation>
        <location evidence="1">Endoplasmic reticulum membrane</location>
        <topology evidence="1">Multi-pass membrane protein</topology>
    </subcellularLocation>
</comment>
<evidence type="ECO:0000256" key="3">
    <source>
        <dbReference type="ARBA" id="ARBA00022729"/>
    </source>
</evidence>
<keyword evidence="5 7" id="KW-1133">Transmembrane helix</keyword>
<dbReference type="GO" id="GO:0006487">
    <property type="term" value="P:protein N-linked glycosylation"/>
    <property type="evidence" value="ECO:0007669"/>
    <property type="project" value="TreeGrafter"/>
</dbReference>
<reference evidence="10 11" key="1">
    <citation type="submission" date="2015-03" db="EMBL/GenBank/DDBJ databases">
        <title>Genomics and transcriptomics of the oil-accumulating basidiomycete yeast T. oleaginosus allow insights into substrate utilization and the diverse evolutionary trajectories of mating systems in fungi.</title>
        <authorList>
            <consortium name="DOE Joint Genome Institute"/>
            <person name="Kourist R."/>
            <person name="Kracht O."/>
            <person name="Bracharz F."/>
            <person name="Lipzen A."/>
            <person name="Nolan M."/>
            <person name="Ohm R."/>
            <person name="Grigoriev I."/>
            <person name="Sun S."/>
            <person name="Heitman J."/>
            <person name="Bruck T."/>
            <person name="Nowrousian M."/>
        </authorList>
    </citation>
    <scope>NUCLEOTIDE SEQUENCE [LARGE SCALE GENOMIC DNA]</scope>
    <source>
        <strain evidence="10 11">IBC0246</strain>
    </source>
</reference>
<feature type="signal peptide" evidence="8">
    <location>
        <begin position="1"/>
        <end position="19"/>
    </location>
</feature>
<dbReference type="Pfam" id="PF25147">
    <property type="entry name" value="Ribophorin_II_C"/>
    <property type="match status" value="1"/>
</dbReference>
<dbReference type="Proteomes" id="UP000053611">
    <property type="component" value="Unassembled WGS sequence"/>
</dbReference>